<dbReference type="InterPro" id="IPR051465">
    <property type="entry name" value="Cell_Envelope_Struct_Comp"/>
</dbReference>
<accession>A0ABT7XDZ2</accession>
<dbReference type="PROSITE" id="PS51272">
    <property type="entry name" value="SLH"/>
    <property type="match status" value="3"/>
</dbReference>
<reference evidence="2" key="2">
    <citation type="submission" date="2024-05" db="EMBL/GenBank/DDBJ databases">
        <title>Identification and characterization of horizontal gene transfer across gut microbiota members of farm animals based on homology search.</title>
        <authorList>
            <person name="Schwarzerova J."/>
            <person name="Nykrynova M."/>
            <person name="Jureckova K."/>
            <person name="Cejkova D."/>
            <person name="Rychlik I."/>
        </authorList>
    </citation>
    <scope>NUCLEOTIDE SEQUENCE</scope>
    <source>
        <strain evidence="2">176_SSukc20</strain>
    </source>
</reference>
<dbReference type="RefSeq" id="WP_289835656.1">
    <property type="nucleotide sequence ID" value="NZ_JAUEIQ010000004.1"/>
</dbReference>
<proteinExistence type="predicted"/>
<sequence length="264" mass="27296">GGSVEVEPVPAGETATVVCEPEPGQEVRNVVVTDSEGNPVETTTDEDGNVTFEMPEGGATVEVVFGCDGGELCGTHAFPDIDQDEWYHDSVDWAIEGGVFHGYDDGTFGPDDVLTREQAAAVLYNYLGGEPGAPDSGLGDVSDDWYTDAVNWAVENGIMTGYEGAGAFGVGDALTREQFCSVVAKAVGADLEGVDASVLDGFSDADSVSGWARSAVAWAVEAGVVNGVENPDGTRSLQGARDITRAEMAAMMKNAVDAGVLTTA</sequence>
<keyword evidence="3" id="KW-1185">Reference proteome</keyword>
<evidence type="ECO:0000259" key="1">
    <source>
        <dbReference type="PROSITE" id="PS51272"/>
    </source>
</evidence>
<dbReference type="InterPro" id="IPR001119">
    <property type="entry name" value="SLH_dom"/>
</dbReference>
<dbReference type="Proteomes" id="UP001168435">
    <property type="component" value="Unassembled WGS sequence"/>
</dbReference>
<evidence type="ECO:0000313" key="2">
    <source>
        <dbReference type="EMBL" id="MDN0063636.1"/>
    </source>
</evidence>
<protein>
    <submittedName>
        <fullName evidence="2">S-layer homology domain-containing protein</fullName>
    </submittedName>
</protein>
<dbReference type="PANTHER" id="PTHR43308:SF1">
    <property type="entry name" value="OUTER MEMBRANE PROTEIN ALPHA"/>
    <property type="match status" value="1"/>
</dbReference>
<feature type="domain" description="SLH" evidence="1">
    <location>
        <begin position="74"/>
        <end position="137"/>
    </location>
</feature>
<dbReference type="Pfam" id="PF00395">
    <property type="entry name" value="SLH"/>
    <property type="match status" value="3"/>
</dbReference>
<dbReference type="EMBL" id="JAUEIQ010000004">
    <property type="protein sequence ID" value="MDN0063636.1"/>
    <property type="molecule type" value="Genomic_DNA"/>
</dbReference>
<organism evidence="2 3">
    <name type="scientific">Collinsella ihumii</name>
    <dbReference type="NCBI Taxonomy" id="1720204"/>
    <lineage>
        <taxon>Bacteria</taxon>
        <taxon>Bacillati</taxon>
        <taxon>Actinomycetota</taxon>
        <taxon>Coriobacteriia</taxon>
        <taxon>Coriobacteriales</taxon>
        <taxon>Coriobacteriaceae</taxon>
        <taxon>Collinsella</taxon>
    </lineage>
</organism>
<reference evidence="2" key="1">
    <citation type="submission" date="2023-06" db="EMBL/GenBank/DDBJ databases">
        <authorList>
            <person name="Zeman M."/>
            <person name="Kubasova T."/>
            <person name="Jahodarova E."/>
            <person name="Nykrynova M."/>
            <person name="Rychlik I."/>
        </authorList>
    </citation>
    <scope>NUCLEOTIDE SEQUENCE</scope>
    <source>
        <strain evidence="2">176_SSukc20</strain>
    </source>
</reference>
<comment type="caution">
    <text evidence="2">The sequence shown here is derived from an EMBL/GenBank/DDBJ whole genome shotgun (WGS) entry which is preliminary data.</text>
</comment>
<feature type="non-terminal residue" evidence="2">
    <location>
        <position position="1"/>
    </location>
</feature>
<feature type="domain" description="SLH" evidence="1">
    <location>
        <begin position="138"/>
        <end position="197"/>
    </location>
</feature>
<feature type="domain" description="SLH" evidence="1">
    <location>
        <begin position="199"/>
        <end position="264"/>
    </location>
</feature>
<name>A0ABT7XDZ2_9ACTN</name>
<dbReference type="PANTHER" id="PTHR43308">
    <property type="entry name" value="OUTER MEMBRANE PROTEIN ALPHA-RELATED"/>
    <property type="match status" value="1"/>
</dbReference>
<evidence type="ECO:0000313" key="3">
    <source>
        <dbReference type="Proteomes" id="UP001168435"/>
    </source>
</evidence>
<gene>
    <name evidence="2" type="ORF">QVN30_04865</name>
</gene>